<dbReference type="Pfam" id="PF10046">
    <property type="entry name" value="BLOC1_2"/>
    <property type="match status" value="1"/>
</dbReference>
<evidence type="ECO:0000256" key="1">
    <source>
        <dbReference type="ARBA" id="ARBA00008468"/>
    </source>
</evidence>
<dbReference type="PANTHER" id="PTHR46479:SF1">
    <property type="entry name" value="BIOGENESIS OF LYSOSOME-RELATED ORGANELLES COMPLEX 1 SUBUNIT 2"/>
    <property type="match status" value="1"/>
</dbReference>
<reference evidence="3" key="1">
    <citation type="submission" date="2025-08" db="UniProtKB">
        <authorList>
            <consortium name="RefSeq"/>
        </authorList>
    </citation>
    <scope>IDENTIFICATION</scope>
</reference>
<protein>
    <submittedName>
        <fullName evidence="3">Biogenesis of lysosome-related organelles complex 1 subunit 2-like</fullName>
    </submittedName>
</protein>
<dbReference type="InterPro" id="IPR019269">
    <property type="entry name" value="BLOC1_su2"/>
</dbReference>
<dbReference type="RefSeq" id="XP_014667779.1">
    <property type="nucleotide sequence ID" value="XM_014812293.1"/>
</dbReference>
<sequence>MDDIDPDHVALPPDQSPEVRRLCTELFEKLSEYLQGELAMTSEDYRLLEHMNRITKDKYENMTEVAKQVGTSLHQLNDKYRNLKPYLEQIDQLDAAVTDLENTAYQLDAYSKKLEARFKSLEKK</sequence>
<organism evidence="2 3">
    <name type="scientific">Priapulus caudatus</name>
    <name type="common">Priapulid worm</name>
    <dbReference type="NCBI Taxonomy" id="37621"/>
    <lineage>
        <taxon>Eukaryota</taxon>
        <taxon>Metazoa</taxon>
        <taxon>Ecdysozoa</taxon>
        <taxon>Scalidophora</taxon>
        <taxon>Priapulida</taxon>
        <taxon>Priapulimorpha</taxon>
        <taxon>Priapulimorphida</taxon>
        <taxon>Priapulidae</taxon>
        <taxon>Priapulus</taxon>
    </lineage>
</organism>
<name>A0ABM1E6F8_PRICU</name>
<proteinExistence type="inferred from homology"/>
<dbReference type="PANTHER" id="PTHR46479">
    <property type="entry name" value="BIOGENESIS OF LYSOSOME-RELATED ORGANELLES COMPLEX 1 SUBUNIT 2"/>
    <property type="match status" value="1"/>
</dbReference>
<dbReference type="GeneID" id="106809281"/>
<comment type="similarity">
    <text evidence="1">Belongs to the BLOC1S2 family.</text>
</comment>
<accession>A0ABM1E6F8</accession>
<evidence type="ECO:0000313" key="2">
    <source>
        <dbReference type="Proteomes" id="UP000695022"/>
    </source>
</evidence>
<gene>
    <name evidence="3" type="primary">LOC106809281</name>
</gene>
<keyword evidence="2" id="KW-1185">Reference proteome</keyword>
<dbReference type="Proteomes" id="UP000695022">
    <property type="component" value="Unplaced"/>
</dbReference>
<evidence type="ECO:0000313" key="3">
    <source>
        <dbReference type="RefSeq" id="XP_014667779.1"/>
    </source>
</evidence>